<dbReference type="Proteomes" id="UP000310200">
    <property type="component" value="Unassembled WGS sequence"/>
</dbReference>
<organism evidence="2 3">
    <name type="scientific">Temnothorax longispinosus</name>
    <dbReference type="NCBI Taxonomy" id="300112"/>
    <lineage>
        <taxon>Eukaryota</taxon>
        <taxon>Metazoa</taxon>
        <taxon>Ecdysozoa</taxon>
        <taxon>Arthropoda</taxon>
        <taxon>Hexapoda</taxon>
        <taxon>Insecta</taxon>
        <taxon>Pterygota</taxon>
        <taxon>Neoptera</taxon>
        <taxon>Endopterygota</taxon>
        <taxon>Hymenoptera</taxon>
        <taxon>Apocrita</taxon>
        <taxon>Aculeata</taxon>
        <taxon>Formicoidea</taxon>
        <taxon>Formicidae</taxon>
        <taxon>Myrmicinae</taxon>
        <taxon>Temnothorax</taxon>
    </lineage>
</organism>
<dbReference type="InterPro" id="IPR046824">
    <property type="entry name" value="Mss51-like_C"/>
</dbReference>
<keyword evidence="3" id="KW-1185">Reference proteome</keyword>
<evidence type="ECO:0000313" key="3">
    <source>
        <dbReference type="Proteomes" id="UP000310200"/>
    </source>
</evidence>
<proteinExistence type="predicted"/>
<comment type="caution">
    <text evidence="2">The sequence shown here is derived from an EMBL/GenBank/DDBJ whole genome shotgun (WGS) entry which is preliminary data.</text>
</comment>
<feature type="domain" description="Mitochondrial splicing suppressor 51-like C-terminal" evidence="1">
    <location>
        <begin position="105"/>
        <end position="281"/>
    </location>
</feature>
<evidence type="ECO:0000313" key="2">
    <source>
        <dbReference type="EMBL" id="TGZ52116.1"/>
    </source>
</evidence>
<evidence type="ECO:0000259" key="1">
    <source>
        <dbReference type="Pfam" id="PF20179"/>
    </source>
</evidence>
<sequence length="400" mass="45977">MDMFCLPRECLVCHKRNIKSLESCQKCAASFCKNHKDGIEHKDICVQLNYVFVYKFIIYRRGKQSSVPTSLQHFPQQLRNIQTDSEMCNARSCMALNSDYLTHSLTLFYAMRLLCPKRCPKSIVVHVLGASTSEKFRLIGWEILPRLIGTEVSVVVILIGPKLTCKLRPFHDCDNCMSRRKKCLTFEFHGVLYENPVIRKTGLGCGIYNLYIYEHELGSSEEMWAPSIQMIAKQNCLFILTSATPHAFKKETDRINTILNKEVDHLYSGKNPFASLMPYRTIGIEYVFYINQYESLFVTDMRNLSYRYKLKAVFYAERFLRMFGILAKYSISSEISLKPDKNCSEISPHWTIDRGNAVIGNTPKISTMHSVAKSNDSPEFPSFHNVALSGFMLLAAMSRY</sequence>
<name>A0A4S2KRS5_9HYME</name>
<dbReference type="AlphaFoldDB" id="A0A4S2KRS5"/>
<accession>A0A4S2KRS5</accession>
<dbReference type="EMBL" id="QBLH01001372">
    <property type="protein sequence ID" value="TGZ52116.1"/>
    <property type="molecule type" value="Genomic_DNA"/>
</dbReference>
<reference evidence="2 3" key="1">
    <citation type="journal article" date="2019" name="Philos. Trans. R. Soc. Lond., B, Biol. Sci.">
        <title>Ant behaviour and brain gene expression of defending hosts depend on the ecological success of the intruding social parasite.</title>
        <authorList>
            <person name="Kaur R."/>
            <person name="Stoldt M."/>
            <person name="Jongepier E."/>
            <person name="Feldmeyer B."/>
            <person name="Menzel F."/>
            <person name="Bornberg-Bauer E."/>
            <person name="Foitzik S."/>
        </authorList>
    </citation>
    <scope>NUCLEOTIDE SEQUENCE [LARGE SCALE GENOMIC DNA]</scope>
    <source>
        <tissue evidence="2">Whole body</tissue>
    </source>
</reference>
<dbReference type="Pfam" id="PF20179">
    <property type="entry name" value="MSS51_C"/>
    <property type="match status" value="1"/>
</dbReference>
<dbReference type="PANTHER" id="PTHR28069">
    <property type="entry name" value="GH20023P"/>
    <property type="match status" value="1"/>
</dbReference>
<protein>
    <recommendedName>
        <fullName evidence="1">Mitochondrial splicing suppressor 51-like C-terminal domain-containing protein</fullName>
    </recommendedName>
</protein>
<gene>
    <name evidence="2" type="ORF">DBV15_07702</name>
</gene>